<keyword evidence="3" id="KW-1185">Reference proteome</keyword>
<dbReference type="AlphaFoldDB" id="A0A430KSE8"/>
<accession>A0A430KSE8</accession>
<proteinExistence type="predicted"/>
<protein>
    <submittedName>
        <fullName evidence="2">Uncharacterized protein</fullName>
    </submittedName>
</protein>
<dbReference type="OrthoDB" id="6085729at2"/>
<sequence length="441" mass="48947">MSGKAIHISPLFMALIVTGCAVDKPQPFPSQAPIQALSGVIVERQEQLWFQPCHEKLWWPLQDFTPQQELTGYYQRFTQFSHKDLYVELQGAVDSALDNALLVKRVDTVGGTAATCHFRLDDILFRAASSEPHWVADIFADHVLVKSINPLGRFNFKVTDTPADTDSVDIMFADKAEANSTDTVVAHYRERREGDRQHFQSSSRKAPFDITIIEKRCIDTESGTLLPLTAQMTFFGKSYEGCARQGRPAITELAGFYWYQPANGHQVMFKLSKDHRVQLVSRDSSGKAVTEHGQWQYLQSGKLIFSMRDAQQQEYLMLFRRASSGQLVLQTGSDRLAALGATFQLWQPSGLSGGQPLPGSVKPAPQPRSMTRPASVADTPSPAQETLQKPLQKSLQKPLSTQPAASTSSLLTDAVFNDLPVQAADIDDELLNEIIVDDANH</sequence>
<evidence type="ECO:0000313" key="2">
    <source>
        <dbReference type="EMBL" id="RTE66388.1"/>
    </source>
</evidence>
<evidence type="ECO:0000256" key="1">
    <source>
        <dbReference type="SAM" id="MobiDB-lite"/>
    </source>
</evidence>
<feature type="region of interest" description="Disordered" evidence="1">
    <location>
        <begin position="350"/>
        <end position="407"/>
    </location>
</feature>
<dbReference type="EMBL" id="RQXW01000005">
    <property type="protein sequence ID" value="RTE66388.1"/>
    <property type="molecule type" value="Genomic_DNA"/>
</dbReference>
<evidence type="ECO:0000313" key="3">
    <source>
        <dbReference type="Proteomes" id="UP000283087"/>
    </source>
</evidence>
<gene>
    <name evidence="2" type="ORF">EH243_07270</name>
</gene>
<organism evidence="2 3">
    <name type="scientific">Amphritea opalescens</name>
    <dbReference type="NCBI Taxonomy" id="2490544"/>
    <lineage>
        <taxon>Bacteria</taxon>
        <taxon>Pseudomonadati</taxon>
        <taxon>Pseudomonadota</taxon>
        <taxon>Gammaproteobacteria</taxon>
        <taxon>Oceanospirillales</taxon>
        <taxon>Oceanospirillaceae</taxon>
        <taxon>Amphritea</taxon>
    </lineage>
</organism>
<feature type="compositionally biased region" description="Polar residues" evidence="1">
    <location>
        <begin position="381"/>
        <end position="407"/>
    </location>
</feature>
<name>A0A430KSE8_9GAMM</name>
<comment type="caution">
    <text evidence="2">The sequence shown here is derived from an EMBL/GenBank/DDBJ whole genome shotgun (WGS) entry which is preliminary data.</text>
</comment>
<feature type="compositionally biased region" description="Low complexity" evidence="1">
    <location>
        <begin position="350"/>
        <end position="360"/>
    </location>
</feature>
<dbReference type="PROSITE" id="PS51257">
    <property type="entry name" value="PROKAR_LIPOPROTEIN"/>
    <property type="match status" value="1"/>
</dbReference>
<reference evidence="2 3" key="1">
    <citation type="submission" date="2018-11" db="EMBL/GenBank/DDBJ databases">
        <title>The draft genome sequence of Amphritea opalescens ANRC-JH13T.</title>
        <authorList>
            <person name="Fang Z."/>
            <person name="Zhang Y."/>
            <person name="Han X."/>
        </authorList>
    </citation>
    <scope>NUCLEOTIDE SEQUENCE [LARGE SCALE GENOMIC DNA]</scope>
    <source>
        <strain evidence="2 3">ANRC-JH13</strain>
    </source>
</reference>
<dbReference type="Proteomes" id="UP000283087">
    <property type="component" value="Unassembled WGS sequence"/>
</dbReference>
<dbReference type="RefSeq" id="WP_126157987.1">
    <property type="nucleotide sequence ID" value="NZ_RQXW01000005.1"/>
</dbReference>